<evidence type="ECO:0000313" key="2">
    <source>
        <dbReference type="Proteomes" id="UP001139319"/>
    </source>
</evidence>
<accession>A0A9X2HXW0</accession>
<reference evidence="1" key="2">
    <citation type="submission" date="2023-01" db="EMBL/GenBank/DDBJ databases">
        <title>Gilvimarinus xylanilyticus HB14 isolated from Caulerpa lentillifera aquaculture base in Hainan, China.</title>
        <authorList>
            <person name="Zhang Y.-J."/>
        </authorList>
    </citation>
    <scope>NUCLEOTIDE SEQUENCE</scope>
    <source>
        <strain evidence="1">HB14</strain>
    </source>
</reference>
<sequence>MIKTLILCFFLLFFGLSGCSRTIVHLHADKLTTAEQKAIRAELQAQGFVVERQHNEPPAYRNLILYTPHDGIDNDLNTIDTILAAHGFSADHRYTPPSKQLGKHEYTAGNIGVYLIPAGFQPYTSPALQVRNTFPITETDADFISTDCDKEYVYELFDDGRAIANDFSLPVGEAALATGRWQSNEESVTLNIEGKQFQYKKTRFHREYANEYSDHVISYYILLEPEGYYELPFGCTFKSSFSEAT</sequence>
<dbReference type="AlphaFoldDB" id="A0A9X2HXW0"/>
<reference evidence="1" key="1">
    <citation type="submission" date="2022-05" db="EMBL/GenBank/DDBJ databases">
        <authorList>
            <person name="Sun H.-N."/>
        </authorList>
    </citation>
    <scope>NUCLEOTIDE SEQUENCE</scope>
    <source>
        <strain evidence="1">HB14</strain>
    </source>
</reference>
<keyword evidence="2" id="KW-1185">Reference proteome</keyword>
<organism evidence="1 2">
    <name type="scientific">Gilvimarinus xylanilyticus</name>
    <dbReference type="NCBI Taxonomy" id="2944139"/>
    <lineage>
        <taxon>Bacteria</taxon>
        <taxon>Pseudomonadati</taxon>
        <taxon>Pseudomonadota</taxon>
        <taxon>Gammaproteobacteria</taxon>
        <taxon>Cellvibrionales</taxon>
        <taxon>Cellvibrionaceae</taxon>
        <taxon>Gilvimarinus</taxon>
    </lineage>
</organism>
<gene>
    <name evidence="1" type="ORF">M6D89_10365</name>
</gene>
<dbReference type="EMBL" id="JAMFTH010000002">
    <property type="protein sequence ID" value="MCP8899704.1"/>
    <property type="molecule type" value="Genomic_DNA"/>
</dbReference>
<evidence type="ECO:0000313" key="1">
    <source>
        <dbReference type="EMBL" id="MCP8899704.1"/>
    </source>
</evidence>
<proteinExistence type="predicted"/>
<comment type="caution">
    <text evidence="1">The sequence shown here is derived from an EMBL/GenBank/DDBJ whole genome shotgun (WGS) entry which is preliminary data.</text>
</comment>
<name>A0A9X2HXW0_9GAMM</name>
<dbReference type="PROSITE" id="PS51257">
    <property type="entry name" value="PROKAR_LIPOPROTEIN"/>
    <property type="match status" value="1"/>
</dbReference>
<protein>
    <submittedName>
        <fullName evidence="1">Uncharacterized protein</fullName>
    </submittedName>
</protein>
<dbReference type="RefSeq" id="WP_253967991.1">
    <property type="nucleotide sequence ID" value="NZ_JAMFTH010000002.1"/>
</dbReference>
<dbReference type="Proteomes" id="UP001139319">
    <property type="component" value="Unassembled WGS sequence"/>
</dbReference>